<dbReference type="EMBL" id="JAUIQD010000004">
    <property type="protein sequence ID" value="KAK3352457.1"/>
    <property type="molecule type" value="Genomic_DNA"/>
</dbReference>
<dbReference type="PANTHER" id="PTHR38166:SF1">
    <property type="entry name" value="C2H2-TYPE DOMAIN-CONTAINING PROTEIN"/>
    <property type="match status" value="1"/>
</dbReference>
<evidence type="ECO:0008006" key="4">
    <source>
        <dbReference type="Google" id="ProtNLM"/>
    </source>
</evidence>
<gene>
    <name evidence="2" type="ORF">B0T25DRAFT_455689</name>
</gene>
<feature type="compositionally biased region" description="Polar residues" evidence="1">
    <location>
        <begin position="279"/>
        <end position="289"/>
    </location>
</feature>
<dbReference type="AlphaFoldDB" id="A0AAJ0HGW2"/>
<feature type="region of interest" description="Disordered" evidence="1">
    <location>
        <begin position="1"/>
        <end position="55"/>
    </location>
</feature>
<reference evidence="2" key="1">
    <citation type="journal article" date="2023" name="Mol. Phylogenet. Evol.">
        <title>Genome-scale phylogeny and comparative genomics of the fungal order Sordariales.</title>
        <authorList>
            <person name="Hensen N."/>
            <person name="Bonometti L."/>
            <person name="Westerberg I."/>
            <person name="Brannstrom I.O."/>
            <person name="Guillou S."/>
            <person name="Cros-Aarteil S."/>
            <person name="Calhoun S."/>
            <person name="Haridas S."/>
            <person name="Kuo A."/>
            <person name="Mondo S."/>
            <person name="Pangilinan J."/>
            <person name="Riley R."/>
            <person name="LaButti K."/>
            <person name="Andreopoulos B."/>
            <person name="Lipzen A."/>
            <person name="Chen C."/>
            <person name="Yan M."/>
            <person name="Daum C."/>
            <person name="Ng V."/>
            <person name="Clum A."/>
            <person name="Steindorff A."/>
            <person name="Ohm R.A."/>
            <person name="Martin F."/>
            <person name="Silar P."/>
            <person name="Natvig D.O."/>
            <person name="Lalanne C."/>
            <person name="Gautier V."/>
            <person name="Ament-Velasquez S.L."/>
            <person name="Kruys A."/>
            <person name="Hutchinson M.I."/>
            <person name="Powell A.J."/>
            <person name="Barry K."/>
            <person name="Miller A.N."/>
            <person name="Grigoriev I.V."/>
            <person name="Debuchy R."/>
            <person name="Gladieux P."/>
            <person name="Hiltunen Thoren M."/>
            <person name="Johannesson H."/>
        </authorList>
    </citation>
    <scope>NUCLEOTIDE SEQUENCE</scope>
    <source>
        <strain evidence="2">CBS 955.72</strain>
    </source>
</reference>
<evidence type="ECO:0000313" key="2">
    <source>
        <dbReference type="EMBL" id="KAK3352457.1"/>
    </source>
</evidence>
<evidence type="ECO:0000256" key="1">
    <source>
        <dbReference type="SAM" id="MobiDB-lite"/>
    </source>
</evidence>
<sequence>MPTPRDEEDTPPKKRAPRRKAKDEVEELEHASDHDGRRKKPRRAPADASITSGGKKFACPYFKRNRKKYSKWTSCPGPGWDEVHRVKTHLYRRHALPISCPRCWEIFKTDDLRSLHLQRNPPCRVGENKTLVEGFTKDQEKKLRSRKKAQADTTDEDKWREIYTTLFPDDAPESIPSPYYKESDYEADDGSPSTSGKGELEDYATFVRREMPTLVRRELETLFENEFKDIEERLRPRVAKIVLNLQPRLLSLYKQSQQPLSEYGPPSDPPGSDPEYTPATGTGSDSTPGTAGGENLAHGEDFELDMDEILNFDDGSTNLALEWETPPAGTDESQSAGAQGDGNQDFNWDSEFDKLINPALFMPHGGSTSGSYVQPAPVGGRGQSGAGYGPWR</sequence>
<feature type="compositionally biased region" description="Acidic residues" evidence="1">
    <location>
        <begin position="302"/>
        <end position="311"/>
    </location>
</feature>
<feature type="region of interest" description="Disordered" evidence="1">
    <location>
        <begin position="168"/>
        <end position="201"/>
    </location>
</feature>
<evidence type="ECO:0000313" key="3">
    <source>
        <dbReference type="Proteomes" id="UP001275084"/>
    </source>
</evidence>
<dbReference type="Proteomes" id="UP001275084">
    <property type="component" value="Unassembled WGS sequence"/>
</dbReference>
<feature type="compositionally biased region" description="Polar residues" evidence="1">
    <location>
        <begin position="331"/>
        <end position="347"/>
    </location>
</feature>
<reference evidence="2" key="2">
    <citation type="submission" date="2023-06" db="EMBL/GenBank/DDBJ databases">
        <authorList>
            <consortium name="Lawrence Berkeley National Laboratory"/>
            <person name="Haridas S."/>
            <person name="Hensen N."/>
            <person name="Bonometti L."/>
            <person name="Westerberg I."/>
            <person name="Brannstrom I.O."/>
            <person name="Guillou S."/>
            <person name="Cros-Aarteil S."/>
            <person name="Calhoun S."/>
            <person name="Kuo A."/>
            <person name="Mondo S."/>
            <person name="Pangilinan J."/>
            <person name="Riley R."/>
            <person name="Labutti K."/>
            <person name="Andreopoulos B."/>
            <person name="Lipzen A."/>
            <person name="Chen C."/>
            <person name="Yanf M."/>
            <person name="Daum C."/>
            <person name="Ng V."/>
            <person name="Clum A."/>
            <person name="Steindorff A."/>
            <person name="Ohm R."/>
            <person name="Martin F."/>
            <person name="Silar P."/>
            <person name="Natvig D."/>
            <person name="Lalanne C."/>
            <person name="Gautier V."/>
            <person name="Ament-Velasquez S.L."/>
            <person name="Kruys A."/>
            <person name="Hutchinson M.I."/>
            <person name="Powell A.J."/>
            <person name="Barry K."/>
            <person name="Miller A.N."/>
            <person name="Grigoriev I.V."/>
            <person name="Debuchy R."/>
            <person name="Gladieux P."/>
            <person name="Thoren M.H."/>
            <person name="Johannesson H."/>
        </authorList>
    </citation>
    <scope>NUCLEOTIDE SEQUENCE</scope>
    <source>
        <strain evidence="2">CBS 955.72</strain>
    </source>
</reference>
<accession>A0AAJ0HGW2</accession>
<protein>
    <recommendedName>
        <fullName evidence="4">C2H2-type domain-containing protein</fullName>
    </recommendedName>
</protein>
<comment type="caution">
    <text evidence="2">The sequence shown here is derived from an EMBL/GenBank/DDBJ whole genome shotgun (WGS) entry which is preliminary data.</text>
</comment>
<feature type="compositionally biased region" description="Gly residues" evidence="1">
    <location>
        <begin position="379"/>
        <end position="392"/>
    </location>
</feature>
<feature type="region of interest" description="Disordered" evidence="1">
    <location>
        <begin position="257"/>
        <end position="392"/>
    </location>
</feature>
<proteinExistence type="predicted"/>
<keyword evidence="3" id="KW-1185">Reference proteome</keyword>
<name>A0AAJ0HGW2_9PEZI</name>
<dbReference type="PANTHER" id="PTHR38166">
    <property type="entry name" value="C2H2-TYPE DOMAIN-CONTAINING PROTEIN-RELATED"/>
    <property type="match status" value="1"/>
</dbReference>
<organism evidence="2 3">
    <name type="scientific">Lasiosphaeria hispida</name>
    <dbReference type="NCBI Taxonomy" id="260671"/>
    <lineage>
        <taxon>Eukaryota</taxon>
        <taxon>Fungi</taxon>
        <taxon>Dikarya</taxon>
        <taxon>Ascomycota</taxon>
        <taxon>Pezizomycotina</taxon>
        <taxon>Sordariomycetes</taxon>
        <taxon>Sordariomycetidae</taxon>
        <taxon>Sordariales</taxon>
        <taxon>Lasiosphaeriaceae</taxon>
        <taxon>Lasiosphaeria</taxon>
    </lineage>
</organism>